<feature type="domain" description="HTH araC/xylS-type" evidence="4">
    <location>
        <begin position="198"/>
        <end position="296"/>
    </location>
</feature>
<accession>A0A1K2HA92</accession>
<evidence type="ECO:0000313" key="5">
    <source>
        <dbReference type="EMBL" id="SFZ73549.1"/>
    </source>
</evidence>
<dbReference type="AlphaFoldDB" id="A0A1K2HA92"/>
<evidence type="ECO:0000256" key="3">
    <source>
        <dbReference type="ARBA" id="ARBA00023163"/>
    </source>
</evidence>
<evidence type="ECO:0000313" key="6">
    <source>
        <dbReference type="Proteomes" id="UP000186513"/>
    </source>
</evidence>
<proteinExistence type="predicted"/>
<evidence type="ECO:0000256" key="1">
    <source>
        <dbReference type="ARBA" id="ARBA00023015"/>
    </source>
</evidence>
<dbReference type="GO" id="GO:0043565">
    <property type="term" value="F:sequence-specific DNA binding"/>
    <property type="evidence" value="ECO:0007669"/>
    <property type="project" value="InterPro"/>
</dbReference>
<keyword evidence="3" id="KW-0804">Transcription</keyword>
<dbReference type="InterPro" id="IPR009057">
    <property type="entry name" value="Homeodomain-like_sf"/>
</dbReference>
<gene>
    <name evidence="5" type="ORF">SAMN02745887_00887</name>
</gene>
<dbReference type="InterPro" id="IPR018060">
    <property type="entry name" value="HTH_AraC"/>
</dbReference>
<dbReference type="InterPro" id="IPR011051">
    <property type="entry name" value="RmlC_Cupin_sf"/>
</dbReference>
<dbReference type="GO" id="GO:0003700">
    <property type="term" value="F:DNA-binding transcription factor activity"/>
    <property type="evidence" value="ECO:0007669"/>
    <property type="project" value="InterPro"/>
</dbReference>
<dbReference type="EMBL" id="FPKR01000003">
    <property type="protein sequence ID" value="SFZ73549.1"/>
    <property type="molecule type" value="Genomic_DNA"/>
</dbReference>
<dbReference type="Gene3D" id="2.60.120.10">
    <property type="entry name" value="Jelly Rolls"/>
    <property type="match status" value="1"/>
</dbReference>
<dbReference type="SUPFAM" id="SSF51182">
    <property type="entry name" value="RmlC-like cupins"/>
    <property type="match status" value="1"/>
</dbReference>
<dbReference type="SUPFAM" id="SSF46689">
    <property type="entry name" value="Homeodomain-like"/>
    <property type="match status" value="2"/>
</dbReference>
<evidence type="ECO:0000259" key="4">
    <source>
        <dbReference type="PROSITE" id="PS01124"/>
    </source>
</evidence>
<sequence length="311" mass="34351">MIDTILTFCIQSCVAMRPLFEHVSIEAGQSWALLWRELPEIPFIWHYHPEFELTLTLNARGQRYIGEQLADFAPGDLVLVGPNLPHTWAASERPDPSQPMLAVVVWFTPSWLEGLVAQLPELAPLRRLLQQGGRGLAFSAAAAARAQPHLLGLQTRSAAERIPLLLEALLILAQDLNAAPISSQLPQSGGDASRQRLDRVLAHLHRHFAEPPDLPALAALAALSLGAFQRFFKRHTGHSVLSYLSQLRIGHACQLLIQTDKPIGVIASEVGYRNLAHFNRQFLASKQLTPSALRARYPRAQEAMKARAGLP</sequence>
<dbReference type="Pfam" id="PF12833">
    <property type="entry name" value="HTH_18"/>
    <property type="match status" value="1"/>
</dbReference>
<keyword evidence="2 5" id="KW-0238">DNA-binding</keyword>
<dbReference type="PROSITE" id="PS00041">
    <property type="entry name" value="HTH_ARAC_FAMILY_1"/>
    <property type="match status" value="1"/>
</dbReference>
<dbReference type="Proteomes" id="UP000186513">
    <property type="component" value="Unassembled WGS sequence"/>
</dbReference>
<dbReference type="PANTHER" id="PTHR46796:SF13">
    <property type="entry name" value="HTH-TYPE TRANSCRIPTIONAL ACTIVATOR RHAS"/>
    <property type="match status" value="1"/>
</dbReference>
<organism evidence="5 6">
    <name type="scientific">Chitinimonas taiwanensis DSM 18899</name>
    <dbReference type="NCBI Taxonomy" id="1121279"/>
    <lineage>
        <taxon>Bacteria</taxon>
        <taxon>Pseudomonadati</taxon>
        <taxon>Pseudomonadota</taxon>
        <taxon>Betaproteobacteria</taxon>
        <taxon>Neisseriales</taxon>
        <taxon>Chitinibacteraceae</taxon>
        <taxon>Chitinimonas</taxon>
    </lineage>
</organism>
<reference evidence="5 6" key="1">
    <citation type="submission" date="2016-11" db="EMBL/GenBank/DDBJ databases">
        <authorList>
            <person name="Jaros S."/>
            <person name="Januszkiewicz K."/>
            <person name="Wedrychowicz H."/>
        </authorList>
    </citation>
    <scope>NUCLEOTIDE SEQUENCE [LARGE SCALE GENOMIC DNA]</scope>
    <source>
        <strain evidence="5 6">DSM 18899</strain>
    </source>
</reference>
<evidence type="ECO:0000256" key="2">
    <source>
        <dbReference type="ARBA" id="ARBA00023125"/>
    </source>
</evidence>
<dbReference type="InterPro" id="IPR018062">
    <property type="entry name" value="HTH_AraC-typ_CS"/>
</dbReference>
<dbReference type="PROSITE" id="PS01124">
    <property type="entry name" value="HTH_ARAC_FAMILY_2"/>
    <property type="match status" value="1"/>
</dbReference>
<protein>
    <submittedName>
        <fullName evidence="5">AraC-type DNA-binding protein</fullName>
    </submittedName>
</protein>
<keyword evidence="6" id="KW-1185">Reference proteome</keyword>
<name>A0A1K2HA92_9NEIS</name>
<dbReference type="CDD" id="cd06976">
    <property type="entry name" value="cupin_MtlR-like_N"/>
    <property type="match status" value="1"/>
</dbReference>
<dbReference type="PANTHER" id="PTHR46796">
    <property type="entry name" value="HTH-TYPE TRANSCRIPTIONAL ACTIVATOR RHAS-RELATED"/>
    <property type="match status" value="1"/>
</dbReference>
<dbReference type="Gene3D" id="1.10.10.60">
    <property type="entry name" value="Homeodomain-like"/>
    <property type="match status" value="2"/>
</dbReference>
<dbReference type="SMART" id="SM00342">
    <property type="entry name" value="HTH_ARAC"/>
    <property type="match status" value="1"/>
</dbReference>
<keyword evidence="1" id="KW-0805">Transcription regulation</keyword>
<dbReference type="InterPro" id="IPR014710">
    <property type="entry name" value="RmlC-like_jellyroll"/>
</dbReference>
<dbReference type="STRING" id="1121279.SAMN02745887_00887"/>
<dbReference type="InterPro" id="IPR050204">
    <property type="entry name" value="AraC_XylS_family_regulators"/>
</dbReference>